<evidence type="ECO:0000259" key="3">
    <source>
        <dbReference type="Pfam" id="PF00134"/>
    </source>
</evidence>
<keyword evidence="5" id="KW-1185">Reference proteome</keyword>
<feature type="domain" description="Cyclin N-terminal" evidence="3">
    <location>
        <begin position="118"/>
        <end position="181"/>
    </location>
</feature>
<dbReference type="InterPro" id="IPR006671">
    <property type="entry name" value="Cyclin_N"/>
</dbReference>
<reference evidence="4" key="1">
    <citation type="journal article" date="2018" name="DNA Res.">
        <title>Multiple hybrid de novo genome assembly of finger millet, an orphan allotetraploid crop.</title>
        <authorList>
            <person name="Hatakeyama M."/>
            <person name="Aluri S."/>
            <person name="Balachadran M.T."/>
            <person name="Sivarajan S.R."/>
            <person name="Patrignani A."/>
            <person name="Gruter S."/>
            <person name="Poveda L."/>
            <person name="Shimizu-Inatsugi R."/>
            <person name="Baeten J."/>
            <person name="Francoijs K.J."/>
            <person name="Nataraja K.N."/>
            <person name="Reddy Y.A.N."/>
            <person name="Phadnis S."/>
            <person name="Ravikumar R.L."/>
            <person name="Schlapbach R."/>
            <person name="Sreeman S.M."/>
            <person name="Shimizu K.K."/>
        </authorList>
    </citation>
    <scope>NUCLEOTIDE SEQUENCE</scope>
</reference>
<dbReference type="InterPro" id="IPR036915">
    <property type="entry name" value="Cyclin-like_sf"/>
</dbReference>
<protein>
    <recommendedName>
        <fullName evidence="3">Cyclin N-terminal domain-containing protein</fullName>
    </recommendedName>
</protein>
<dbReference type="Gene3D" id="1.10.472.10">
    <property type="entry name" value="Cyclin-like"/>
    <property type="match status" value="2"/>
</dbReference>
<dbReference type="GO" id="GO:0051301">
    <property type="term" value="P:cell division"/>
    <property type="evidence" value="ECO:0007669"/>
    <property type="project" value="UniProtKB-KW"/>
</dbReference>
<dbReference type="Proteomes" id="UP001054889">
    <property type="component" value="Unassembled WGS sequence"/>
</dbReference>
<dbReference type="AlphaFoldDB" id="A0AAV5EBE1"/>
<comment type="caution">
    <text evidence="4">The sequence shown here is derived from an EMBL/GenBank/DDBJ whole genome shotgun (WGS) entry which is preliminary data.</text>
</comment>
<sequence length="276" mass="29805">MYLLMNAHVLFKNPITQGSSFLFKGMGSLGYHGDSRVRDAFVAHRWVIRQKELSIIAAGVDGYGGAAGREAAVRWVSCAAGLLAGLAAAYLDRCFLLRGGNGSSSSSSRLWLGGEPWMARLAAVACVALVAKVEETRVPLLVGLQLYTAAGAGEGEDEGVFDAGMVQRMELLVLSAMQWRMHPITPFSYLEPVLTCAIACTQQCKSVLLADMLDWRWPQHRPSSWTAAALLTTASSGDNESEHLALINAAEAQANSQYRSYIVQVVPRTYLVLPLG</sequence>
<name>A0AAV5EBE1_ELECO</name>
<keyword evidence="2" id="KW-0131">Cell cycle</keyword>
<evidence type="ECO:0000256" key="2">
    <source>
        <dbReference type="ARBA" id="ARBA00023306"/>
    </source>
</evidence>
<accession>A0AAV5EBE1</accession>
<reference evidence="4" key="2">
    <citation type="submission" date="2021-12" db="EMBL/GenBank/DDBJ databases">
        <title>Resequencing data analysis of finger millet.</title>
        <authorList>
            <person name="Hatakeyama M."/>
            <person name="Aluri S."/>
            <person name="Balachadran M.T."/>
            <person name="Sivarajan S.R."/>
            <person name="Poveda L."/>
            <person name="Shimizu-Inatsugi R."/>
            <person name="Schlapbach R."/>
            <person name="Sreeman S.M."/>
            <person name="Shimizu K.K."/>
        </authorList>
    </citation>
    <scope>NUCLEOTIDE SEQUENCE</scope>
</reference>
<evidence type="ECO:0000313" key="4">
    <source>
        <dbReference type="EMBL" id="GJN20424.1"/>
    </source>
</evidence>
<gene>
    <name evidence="4" type="primary">gb07800</name>
    <name evidence="4" type="ORF">PR202_gb07800</name>
</gene>
<dbReference type="InterPro" id="IPR039361">
    <property type="entry name" value="Cyclin"/>
</dbReference>
<organism evidence="4 5">
    <name type="scientific">Eleusine coracana subsp. coracana</name>
    <dbReference type="NCBI Taxonomy" id="191504"/>
    <lineage>
        <taxon>Eukaryota</taxon>
        <taxon>Viridiplantae</taxon>
        <taxon>Streptophyta</taxon>
        <taxon>Embryophyta</taxon>
        <taxon>Tracheophyta</taxon>
        <taxon>Spermatophyta</taxon>
        <taxon>Magnoliopsida</taxon>
        <taxon>Liliopsida</taxon>
        <taxon>Poales</taxon>
        <taxon>Poaceae</taxon>
        <taxon>PACMAD clade</taxon>
        <taxon>Chloridoideae</taxon>
        <taxon>Cynodonteae</taxon>
        <taxon>Eleusininae</taxon>
        <taxon>Eleusine</taxon>
    </lineage>
</organism>
<dbReference type="PANTHER" id="PTHR10177">
    <property type="entry name" value="CYCLINS"/>
    <property type="match status" value="1"/>
</dbReference>
<evidence type="ECO:0000256" key="1">
    <source>
        <dbReference type="ARBA" id="ARBA00022618"/>
    </source>
</evidence>
<proteinExistence type="predicted"/>
<dbReference type="SUPFAM" id="SSF47954">
    <property type="entry name" value="Cyclin-like"/>
    <property type="match status" value="1"/>
</dbReference>
<evidence type="ECO:0000313" key="5">
    <source>
        <dbReference type="Proteomes" id="UP001054889"/>
    </source>
</evidence>
<dbReference type="Pfam" id="PF00134">
    <property type="entry name" value="Cyclin_N"/>
    <property type="match status" value="1"/>
</dbReference>
<keyword evidence="1" id="KW-0132">Cell division</keyword>
<dbReference type="EMBL" id="BQKI01000075">
    <property type="protein sequence ID" value="GJN20424.1"/>
    <property type="molecule type" value="Genomic_DNA"/>
</dbReference>